<name>Q5VR31_ORYSJ</name>
<dbReference type="EMBL" id="AP003209">
    <property type="protein sequence ID" value="BAD68103.1"/>
    <property type="molecule type" value="Genomic_DNA"/>
</dbReference>
<gene>
    <name evidence="1" type="primary">B1189A09.33</name>
</gene>
<dbReference type="Proteomes" id="UP000817658">
    <property type="component" value="Chromosome 1"/>
</dbReference>
<reference evidence="1" key="1">
    <citation type="journal article" date="2002" name="Nature">
        <title>The genome sequence and structure of rice chromosome 1.</title>
        <authorList>
            <person name="Sasaki T."/>
            <person name="Matsumoto T."/>
            <person name="Yamamoto K."/>
            <person name="Sakata K."/>
            <person name="Baba T."/>
            <person name="Katayose Y."/>
            <person name="Wu J."/>
            <person name="Niimura Y."/>
            <person name="Cheng Z."/>
            <person name="Nagamura Y."/>
            <person name="Antonio B.A."/>
            <person name="Kanamori H."/>
            <person name="Hosokawa S."/>
            <person name="Masukawa M."/>
            <person name="Arikawa K."/>
            <person name="Chiden Y."/>
            <person name="Hayashi M."/>
            <person name="Okamoto M."/>
            <person name="Ando T."/>
            <person name="Aoki H."/>
            <person name="Arita K."/>
            <person name="Hamada M."/>
            <person name="Harada C."/>
            <person name="Hijishita S."/>
            <person name="Honda M."/>
            <person name="Ichikawa Y."/>
            <person name="Idonuma A."/>
            <person name="Iijima M."/>
            <person name="Ikeda M."/>
            <person name="Ikeno M."/>
            <person name="Itoh S."/>
            <person name="Itoh T."/>
            <person name="Itoh Y."/>
            <person name="Itoh Y."/>
            <person name="Iwabuchi A."/>
            <person name="Kamiya K."/>
            <person name="Karasawa W."/>
            <person name="Katagiri S."/>
            <person name="Kikuta A."/>
            <person name="Kobayashi N."/>
            <person name="Kono I."/>
            <person name="Machita K."/>
            <person name="Maehara T."/>
            <person name="Mizuno H."/>
            <person name="Mizubayashi T."/>
            <person name="Mukai Y."/>
            <person name="Nagasaki H."/>
            <person name="Nakashima M."/>
            <person name="Nakama Y."/>
            <person name="Nakamichi Y."/>
            <person name="Nakamura M."/>
            <person name="Namiki N."/>
            <person name="Negishi M."/>
            <person name="Ohta I."/>
            <person name="Ono N."/>
            <person name="Saji S."/>
            <person name="Sakai K."/>
            <person name="Shibata M."/>
            <person name="Shimokawa T."/>
            <person name="Shomura A."/>
            <person name="Song J."/>
            <person name="Takazaki Y."/>
            <person name="Terasawa K."/>
            <person name="Tsuji K."/>
            <person name="Waki K."/>
            <person name="Yamagata H."/>
            <person name="Yamane H."/>
            <person name="Yoshiki S."/>
            <person name="Yoshihara R."/>
            <person name="Yukawa K."/>
            <person name="Zhong H."/>
            <person name="Iwama H."/>
            <person name="Endo T."/>
            <person name="Ito H."/>
            <person name="Hahn J.H."/>
            <person name="Kim H.I."/>
            <person name="Eun M.Y."/>
            <person name="Yano M."/>
            <person name="Jiang J."/>
            <person name="Gojobori T."/>
        </authorList>
    </citation>
    <scope>NUCLEOTIDE SEQUENCE [LARGE SCALE GENOMIC DNA]</scope>
</reference>
<accession>Q5VR31</accession>
<sequence length="140" mass="15716">MPLSPWSELNGGVGSGALGPPLTTEIPSAGGSFSYLHVELSDIAVFLATGNIPLEAVVGAVRAVAWLLLAAYLQFTFGWRREEWFPAPLQLWWSRRRLRVECLAGEERREKGGRERGREERKRKMKRGNSVMMFNKVGPF</sequence>
<organism evidence="1">
    <name type="scientific">Oryza sativa subsp. japonica</name>
    <name type="common">Rice</name>
    <dbReference type="NCBI Taxonomy" id="39947"/>
    <lineage>
        <taxon>Eukaryota</taxon>
        <taxon>Viridiplantae</taxon>
        <taxon>Streptophyta</taxon>
        <taxon>Embryophyta</taxon>
        <taxon>Tracheophyta</taxon>
        <taxon>Spermatophyta</taxon>
        <taxon>Magnoliopsida</taxon>
        <taxon>Liliopsida</taxon>
        <taxon>Poales</taxon>
        <taxon>Poaceae</taxon>
        <taxon>BOP clade</taxon>
        <taxon>Oryzoideae</taxon>
        <taxon>Oryzeae</taxon>
        <taxon>Oryzinae</taxon>
        <taxon>Oryza</taxon>
        <taxon>Oryza sativa</taxon>
    </lineage>
</organism>
<protein>
    <submittedName>
        <fullName evidence="1">Uncharacterized protein</fullName>
    </submittedName>
</protein>
<evidence type="ECO:0000313" key="1">
    <source>
        <dbReference type="EMBL" id="BAD68103.1"/>
    </source>
</evidence>
<proteinExistence type="predicted"/>
<dbReference type="AlphaFoldDB" id="Q5VR31"/>